<dbReference type="EMBL" id="FZPH01000003">
    <property type="protein sequence ID" value="SNT12460.1"/>
    <property type="molecule type" value="Genomic_DNA"/>
</dbReference>
<evidence type="ECO:0000256" key="3">
    <source>
        <dbReference type="SAM" id="SignalP"/>
    </source>
</evidence>
<keyword evidence="2" id="KW-0812">Transmembrane</keyword>
<organism evidence="4 5">
    <name type="scientific">Asanoa hainanensis</name>
    <dbReference type="NCBI Taxonomy" id="560556"/>
    <lineage>
        <taxon>Bacteria</taxon>
        <taxon>Bacillati</taxon>
        <taxon>Actinomycetota</taxon>
        <taxon>Actinomycetes</taxon>
        <taxon>Micromonosporales</taxon>
        <taxon>Micromonosporaceae</taxon>
        <taxon>Asanoa</taxon>
    </lineage>
</organism>
<protein>
    <submittedName>
        <fullName evidence="4">Uncharacterized protein</fullName>
    </submittedName>
</protein>
<keyword evidence="2" id="KW-0472">Membrane</keyword>
<sequence length="235" mass="23936">MNPRIRRISAAAGAVLALAATALLLPAPAVAAPLGQVTLDRTSGSVDQNPIFGSATASAPCPTGFGADAMVRIGPPGGPYANVAKPLTAGGYDRKAVSVKPNRSFAMALGNVRPTDGEWEVVVECYSVTDGMHQDRFVTPITVSGGRWRTGKPAGSTPTSTASAGADQPPTTPTASAPPDVSGADQAAIDARLAANNRTGKASFGNAWWIAGLAGVLCVFGLVFLLTRQRPGKSR</sequence>
<feature type="signal peptide" evidence="3">
    <location>
        <begin position="1"/>
        <end position="31"/>
    </location>
</feature>
<evidence type="ECO:0000313" key="5">
    <source>
        <dbReference type="Proteomes" id="UP000198362"/>
    </source>
</evidence>
<dbReference type="AlphaFoldDB" id="A0A239K376"/>
<dbReference type="RefSeq" id="WP_089246671.1">
    <property type="nucleotide sequence ID" value="NZ_FZPH01000003.1"/>
</dbReference>
<evidence type="ECO:0000256" key="2">
    <source>
        <dbReference type="SAM" id="Phobius"/>
    </source>
</evidence>
<feature type="chain" id="PRO_5012263700" evidence="3">
    <location>
        <begin position="32"/>
        <end position="235"/>
    </location>
</feature>
<evidence type="ECO:0000313" key="4">
    <source>
        <dbReference type="EMBL" id="SNT12460.1"/>
    </source>
</evidence>
<reference evidence="4 5" key="1">
    <citation type="submission" date="2017-06" db="EMBL/GenBank/DDBJ databases">
        <authorList>
            <person name="Kim H.J."/>
            <person name="Triplett B.A."/>
        </authorList>
    </citation>
    <scope>NUCLEOTIDE SEQUENCE [LARGE SCALE GENOMIC DNA]</scope>
    <source>
        <strain evidence="4 5">CGMCC 4.5593</strain>
    </source>
</reference>
<gene>
    <name evidence="4" type="ORF">SAMN05421812_103272</name>
</gene>
<accession>A0A239K376</accession>
<feature type="transmembrane region" description="Helical" evidence="2">
    <location>
        <begin position="207"/>
        <end position="226"/>
    </location>
</feature>
<keyword evidence="3" id="KW-0732">Signal</keyword>
<keyword evidence="2" id="KW-1133">Transmembrane helix</keyword>
<dbReference type="OrthoDB" id="3371212at2"/>
<name>A0A239K376_9ACTN</name>
<keyword evidence="5" id="KW-1185">Reference proteome</keyword>
<feature type="region of interest" description="Disordered" evidence="1">
    <location>
        <begin position="144"/>
        <end position="183"/>
    </location>
</feature>
<feature type="compositionally biased region" description="Low complexity" evidence="1">
    <location>
        <begin position="173"/>
        <end position="183"/>
    </location>
</feature>
<proteinExistence type="predicted"/>
<dbReference type="Proteomes" id="UP000198362">
    <property type="component" value="Unassembled WGS sequence"/>
</dbReference>
<evidence type="ECO:0000256" key="1">
    <source>
        <dbReference type="SAM" id="MobiDB-lite"/>
    </source>
</evidence>